<keyword evidence="8" id="KW-1185">Reference proteome</keyword>
<dbReference type="GO" id="GO:0006270">
    <property type="term" value="P:DNA replication initiation"/>
    <property type="evidence" value="ECO:0007669"/>
    <property type="project" value="TreeGrafter"/>
</dbReference>
<dbReference type="SUPFAM" id="SSF57903">
    <property type="entry name" value="FYVE/PHD zinc finger"/>
    <property type="match status" value="1"/>
</dbReference>
<dbReference type="HOGENOM" id="CLU_484122_0_0_1"/>
<dbReference type="Pfam" id="PF13831">
    <property type="entry name" value="PHD_2"/>
    <property type="match status" value="1"/>
</dbReference>
<dbReference type="PROSITE" id="PS50016">
    <property type="entry name" value="ZF_PHD_2"/>
    <property type="match status" value="1"/>
</dbReference>
<dbReference type="eggNOG" id="KOG0954">
    <property type="taxonomic scope" value="Eukaryota"/>
</dbReference>
<dbReference type="InterPro" id="IPR019787">
    <property type="entry name" value="Znf_PHD-finger"/>
</dbReference>
<dbReference type="STRING" id="578455.G2R400"/>
<dbReference type="Gene3D" id="3.30.40.10">
    <property type="entry name" value="Zinc/RING finger domain, C3HC4 (zinc finger)"/>
    <property type="match status" value="1"/>
</dbReference>
<evidence type="ECO:0000256" key="5">
    <source>
        <dbReference type="SAM" id="MobiDB-lite"/>
    </source>
</evidence>
<keyword evidence="2 4" id="KW-0863">Zinc-finger</keyword>
<feature type="compositionally biased region" description="Polar residues" evidence="5">
    <location>
        <begin position="101"/>
        <end position="110"/>
    </location>
</feature>
<dbReference type="InterPro" id="IPR019786">
    <property type="entry name" value="Zinc_finger_PHD-type_CS"/>
</dbReference>
<dbReference type="Proteomes" id="UP000008181">
    <property type="component" value="Chromosome 2"/>
</dbReference>
<dbReference type="EMBL" id="CP003010">
    <property type="protein sequence ID" value="AEO66852.1"/>
    <property type="molecule type" value="Genomic_DNA"/>
</dbReference>
<dbReference type="GO" id="GO:0003688">
    <property type="term" value="F:DNA replication origin binding"/>
    <property type="evidence" value="ECO:0007669"/>
    <property type="project" value="TreeGrafter"/>
</dbReference>
<organism evidence="7 8">
    <name type="scientific">Thermothielavioides terrestris (strain ATCC 38088 / NRRL 8126)</name>
    <name type="common">Thielavia terrestris</name>
    <dbReference type="NCBI Taxonomy" id="578455"/>
    <lineage>
        <taxon>Eukaryota</taxon>
        <taxon>Fungi</taxon>
        <taxon>Dikarya</taxon>
        <taxon>Ascomycota</taxon>
        <taxon>Pezizomycotina</taxon>
        <taxon>Sordariomycetes</taxon>
        <taxon>Sordariomycetidae</taxon>
        <taxon>Sordariales</taxon>
        <taxon>Chaetomiaceae</taxon>
        <taxon>Thermothielavioides</taxon>
        <taxon>Thermothielavioides terrestris</taxon>
    </lineage>
</organism>
<sequence>MARASTDSARKRTRALHEQEDASLSAKKRRLQASSDLPSAAVKVPSVANGDSKQRGRRAAAAQADSRDVPSSEDKGTTNSAHRQPERLAKGKRQAKKPQPAASTDLQKSSVYDVPDSDEDELTTAAVKPRPRRQTLGTAAAAKNEPGPSVAVNGDEHVKRKRGRPDKVDRGESATAQSSDAAPPEAGAGVSTRRAGRLGARRSPSRDLLQTEERESDGKPVQKLRRPRATTNGRTEDAPMPKGILTPRKGKPDGDRLRRSVVFDDDRGDEETPDERPAETPSRSTRKRSQADEATKTEVQEMDEGPETDQEEDDEVCAICSKPDSAPPNEIVFCDNCDMAVHQECYGLAEIPEGDWICRNCSQDDAPSANSLGPRQPHSAVAARDVQRPDIPNFEQHLRSAQRVLLDRCTGRRRIKLRGQDEAYEKAYQLIEQTVVAGEGNSMMVIGARGCGKTTLIESILADMSRLHEGQFHVVRLSGFIHTDDKLALREIWRQLGKEMEVEDELVNKAGSPDTMDERRSFADHGRLPTTPILWLRYSLSCRTPPKSPRRRTASRLGRSSSS</sequence>
<feature type="region of interest" description="Disordered" evidence="5">
    <location>
        <begin position="1"/>
        <end position="322"/>
    </location>
</feature>
<keyword evidence="3" id="KW-0862">Zinc</keyword>
<dbReference type="InterPro" id="IPR016527">
    <property type="entry name" value="ORC4"/>
</dbReference>
<dbReference type="KEGG" id="ttt:THITE_2115326"/>
<dbReference type="PROSITE" id="PS01359">
    <property type="entry name" value="ZF_PHD_1"/>
    <property type="match status" value="1"/>
</dbReference>
<feature type="region of interest" description="Disordered" evidence="5">
    <location>
        <begin position="544"/>
        <end position="563"/>
    </location>
</feature>
<feature type="compositionally biased region" description="Basic and acidic residues" evidence="5">
    <location>
        <begin position="209"/>
        <end position="220"/>
    </location>
</feature>
<dbReference type="PANTHER" id="PTHR12087">
    <property type="entry name" value="ORIGIN RECOGNITION COMPLEX SUBUNIT 4"/>
    <property type="match status" value="1"/>
</dbReference>
<reference evidence="7 8" key="1">
    <citation type="journal article" date="2011" name="Nat. Biotechnol.">
        <title>Comparative genomic analysis of the thermophilic biomass-degrading fungi Myceliophthora thermophila and Thielavia terrestris.</title>
        <authorList>
            <person name="Berka R.M."/>
            <person name="Grigoriev I.V."/>
            <person name="Otillar R."/>
            <person name="Salamov A."/>
            <person name="Grimwood J."/>
            <person name="Reid I."/>
            <person name="Ishmael N."/>
            <person name="John T."/>
            <person name="Darmond C."/>
            <person name="Moisan M.-C."/>
            <person name="Henrissat B."/>
            <person name="Coutinho P.M."/>
            <person name="Lombard V."/>
            <person name="Natvig D.O."/>
            <person name="Lindquist E."/>
            <person name="Schmutz J."/>
            <person name="Lucas S."/>
            <person name="Harris P."/>
            <person name="Powlowski J."/>
            <person name="Bellemare A."/>
            <person name="Taylor D."/>
            <person name="Butler G."/>
            <person name="de Vries R.P."/>
            <person name="Allijn I.E."/>
            <person name="van den Brink J."/>
            <person name="Ushinsky S."/>
            <person name="Storms R."/>
            <person name="Powell A.J."/>
            <person name="Paulsen I.T."/>
            <person name="Elbourne L.D.H."/>
            <person name="Baker S.E."/>
            <person name="Magnuson J."/>
            <person name="LaBoissiere S."/>
            <person name="Clutterbuck A.J."/>
            <person name="Martinez D."/>
            <person name="Wogulis M."/>
            <person name="de Leon A.L."/>
            <person name="Rey M.W."/>
            <person name="Tsang A."/>
        </authorList>
    </citation>
    <scope>NUCLEOTIDE SEQUENCE [LARGE SCALE GENOMIC DNA]</scope>
    <source>
        <strain evidence="8">ATCC 38088 / NRRL 8126</strain>
    </source>
</reference>
<evidence type="ECO:0000256" key="4">
    <source>
        <dbReference type="PROSITE-ProRule" id="PRU00146"/>
    </source>
</evidence>
<dbReference type="CDD" id="cd15492">
    <property type="entry name" value="PHD_BRPF_JADE_like"/>
    <property type="match status" value="1"/>
</dbReference>
<dbReference type="GeneID" id="11517950"/>
<dbReference type="OrthoDB" id="343623at2759"/>
<evidence type="ECO:0000313" key="8">
    <source>
        <dbReference type="Proteomes" id="UP000008181"/>
    </source>
</evidence>
<feature type="domain" description="PHD-type" evidence="6">
    <location>
        <begin position="314"/>
        <end position="364"/>
    </location>
</feature>
<dbReference type="InterPro" id="IPR011011">
    <property type="entry name" value="Znf_FYVE_PHD"/>
</dbReference>
<dbReference type="AlphaFoldDB" id="G2R400"/>
<dbReference type="GO" id="GO:0008270">
    <property type="term" value="F:zinc ion binding"/>
    <property type="evidence" value="ECO:0007669"/>
    <property type="project" value="UniProtKB-KW"/>
</dbReference>
<dbReference type="Gene3D" id="3.40.50.300">
    <property type="entry name" value="P-loop containing nucleotide triphosphate hydrolases"/>
    <property type="match status" value="1"/>
</dbReference>
<evidence type="ECO:0000313" key="7">
    <source>
        <dbReference type="EMBL" id="AEO66852.1"/>
    </source>
</evidence>
<feature type="compositionally biased region" description="Acidic residues" evidence="5">
    <location>
        <begin position="300"/>
        <end position="316"/>
    </location>
</feature>
<protein>
    <recommendedName>
        <fullName evidence="6">PHD-type domain-containing protein</fullName>
    </recommendedName>
</protein>
<name>G2R400_THETT</name>
<evidence type="ECO:0000259" key="6">
    <source>
        <dbReference type="PROSITE" id="PS50016"/>
    </source>
</evidence>
<dbReference type="InterPro" id="IPR027417">
    <property type="entry name" value="P-loop_NTPase"/>
</dbReference>
<feature type="compositionally biased region" description="Basic and acidic residues" evidence="5">
    <location>
        <begin position="65"/>
        <end position="76"/>
    </location>
</feature>
<evidence type="ECO:0000256" key="2">
    <source>
        <dbReference type="ARBA" id="ARBA00022771"/>
    </source>
</evidence>
<dbReference type="InterPro" id="IPR001965">
    <property type="entry name" value="Znf_PHD"/>
</dbReference>
<gene>
    <name evidence="7" type="ORF">THITE_2115326</name>
</gene>
<dbReference type="RefSeq" id="XP_003653188.1">
    <property type="nucleotide sequence ID" value="XM_003653140.1"/>
</dbReference>
<keyword evidence="1" id="KW-0479">Metal-binding</keyword>
<accession>G2R400</accession>
<dbReference type="PANTHER" id="PTHR12087:SF0">
    <property type="entry name" value="ORIGIN RECOGNITION COMPLEX SUBUNIT 4"/>
    <property type="match status" value="1"/>
</dbReference>
<dbReference type="eggNOG" id="KOG2228">
    <property type="taxonomic scope" value="Eukaryota"/>
</dbReference>
<evidence type="ECO:0000256" key="3">
    <source>
        <dbReference type="ARBA" id="ARBA00022833"/>
    </source>
</evidence>
<dbReference type="GO" id="GO:0005664">
    <property type="term" value="C:nuclear origin of replication recognition complex"/>
    <property type="evidence" value="ECO:0007669"/>
    <property type="project" value="TreeGrafter"/>
</dbReference>
<dbReference type="InterPro" id="IPR013083">
    <property type="entry name" value="Znf_RING/FYVE/PHD"/>
</dbReference>
<feature type="compositionally biased region" description="Basic and acidic residues" evidence="5">
    <location>
        <begin position="250"/>
        <end position="265"/>
    </location>
</feature>
<dbReference type="SMART" id="SM00249">
    <property type="entry name" value="PHD"/>
    <property type="match status" value="1"/>
</dbReference>
<proteinExistence type="predicted"/>
<dbReference type="SUPFAM" id="SSF52540">
    <property type="entry name" value="P-loop containing nucleoside triphosphate hydrolases"/>
    <property type="match status" value="1"/>
</dbReference>
<evidence type="ECO:0000256" key="1">
    <source>
        <dbReference type="ARBA" id="ARBA00022723"/>
    </source>
</evidence>
<feature type="compositionally biased region" description="Basic and acidic residues" evidence="5">
    <location>
        <begin position="289"/>
        <end position="299"/>
    </location>
</feature>